<dbReference type="InterPro" id="IPR021027">
    <property type="entry name" value="Transposase_put_HTH"/>
</dbReference>
<name>U7QSG2_PHOTE</name>
<protein>
    <recommendedName>
        <fullName evidence="1">Transposase putative helix-turn-helix domain-containing protein</fullName>
    </recommendedName>
</protein>
<sequence length="133" mass="15766">MIMLILKAYKFRLEPTEEQSQRLRQLCGCARFVWNHGLQVTKHILDSGGKLPSAFELNRMLTGWKKIPEYAFLQEAYTDNLQQKLKDLQGAWRRCFDKTLAAKAPVWKRKNDGRDSIRFVNFEKYCLLENRRV</sequence>
<feature type="non-terminal residue" evidence="2">
    <location>
        <position position="133"/>
    </location>
</feature>
<dbReference type="Pfam" id="PF12323">
    <property type="entry name" value="HTH_OrfB_IS605"/>
    <property type="match status" value="1"/>
</dbReference>
<accession>U7QSG2</accession>
<feature type="domain" description="Transposase putative helix-turn-helix" evidence="1">
    <location>
        <begin position="3"/>
        <end position="50"/>
    </location>
</feature>
<keyword evidence="3" id="KW-1185">Reference proteome</keyword>
<comment type="caution">
    <text evidence="2">The sequence shown here is derived from an EMBL/GenBank/DDBJ whole genome shotgun (WGS) entry which is preliminary data.</text>
</comment>
<evidence type="ECO:0000313" key="2">
    <source>
        <dbReference type="EMBL" id="ERT10045.1"/>
    </source>
</evidence>
<dbReference type="EMBL" id="AXDT01000715">
    <property type="protein sequence ID" value="ERT10045.1"/>
    <property type="molecule type" value="Genomic_DNA"/>
</dbReference>
<gene>
    <name evidence="2" type="ORF">O185_28035</name>
</gene>
<dbReference type="AlphaFoldDB" id="U7QSG2"/>
<dbReference type="Proteomes" id="UP000017133">
    <property type="component" value="Unassembled WGS sequence"/>
</dbReference>
<proteinExistence type="predicted"/>
<reference evidence="2 3" key="1">
    <citation type="submission" date="2013-10" db="EMBL/GenBank/DDBJ databases">
        <title>Whole Genome Shotgun Sequence of Photorhabdus temperata J3.</title>
        <authorList>
            <person name="Park G.-S."/>
            <person name="Hong S.-J."/>
            <person name="Shin J.-H."/>
        </authorList>
    </citation>
    <scope>NUCLEOTIDE SEQUENCE [LARGE SCALE GENOMIC DNA]</scope>
    <source>
        <strain evidence="2 3">J3</strain>
    </source>
</reference>
<evidence type="ECO:0000259" key="1">
    <source>
        <dbReference type="Pfam" id="PF12323"/>
    </source>
</evidence>
<evidence type="ECO:0000313" key="3">
    <source>
        <dbReference type="Proteomes" id="UP000017133"/>
    </source>
</evidence>
<organism evidence="2 3">
    <name type="scientific">Photorhabdus temperata J3</name>
    <dbReference type="NCBI Taxonomy" id="1389415"/>
    <lineage>
        <taxon>Bacteria</taxon>
        <taxon>Pseudomonadati</taxon>
        <taxon>Pseudomonadota</taxon>
        <taxon>Gammaproteobacteria</taxon>
        <taxon>Enterobacterales</taxon>
        <taxon>Morganellaceae</taxon>
        <taxon>Photorhabdus</taxon>
    </lineage>
</organism>